<name>A0A9Q9EJT2_9PEZI</name>
<proteinExistence type="predicted"/>
<gene>
    <name evidence="1" type="ORF">Slin15195_G058360</name>
</gene>
<dbReference type="EMBL" id="CP099421">
    <property type="protein sequence ID" value="USW52517.1"/>
    <property type="molecule type" value="Genomic_DNA"/>
</dbReference>
<reference evidence="1" key="1">
    <citation type="submission" date="2022-06" db="EMBL/GenBank/DDBJ databases">
        <title>Complete genome sequences of two strains of the flax pathogen Septoria linicola.</title>
        <authorList>
            <person name="Lapalu N."/>
            <person name="Simon A."/>
            <person name="Demenou B."/>
            <person name="Paumier D."/>
            <person name="Guillot M.-P."/>
            <person name="Gout L."/>
            <person name="Valade R."/>
        </authorList>
    </citation>
    <scope>NUCLEOTIDE SEQUENCE</scope>
    <source>
        <strain evidence="1">SE15195</strain>
    </source>
</reference>
<dbReference type="AlphaFoldDB" id="A0A9Q9EJT2"/>
<dbReference type="Proteomes" id="UP001056384">
    <property type="component" value="Chromosome 4"/>
</dbReference>
<evidence type="ECO:0000313" key="2">
    <source>
        <dbReference type="Proteomes" id="UP001056384"/>
    </source>
</evidence>
<accession>A0A9Q9EJT2</accession>
<evidence type="ECO:0000313" key="1">
    <source>
        <dbReference type="EMBL" id="USW52517.1"/>
    </source>
</evidence>
<keyword evidence="2" id="KW-1185">Reference proteome</keyword>
<organism evidence="1 2">
    <name type="scientific">Septoria linicola</name>
    <dbReference type="NCBI Taxonomy" id="215465"/>
    <lineage>
        <taxon>Eukaryota</taxon>
        <taxon>Fungi</taxon>
        <taxon>Dikarya</taxon>
        <taxon>Ascomycota</taxon>
        <taxon>Pezizomycotina</taxon>
        <taxon>Dothideomycetes</taxon>
        <taxon>Dothideomycetidae</taxon>
        <taxon>Mycosphaerellales</taxon>
        <taxon>Mycosphaerellaceae</taxon>
        <taxon>Septoria</taxon>
    </lineage>
</organism>
<sequence length="209" mass="23395">MTNRQRAATTLDWNITLFPFKFAKPKVPQSDCAAALAVRDEKPTPDCIGYLSDLRELRMARGRCGGELNLNDPDAALKIGIETLDALTDQLVAIRICVDTMHRQFSDMLDEQVDIAEGGEYRLAMNPEDGVEKHELLRKWVLSLPHVREWFGDGSVQSEAEALLLTACAAGQPRLGLGDDKVRLCDDLDEGHVRLRKLQVEHEVSRSEK</sequence>
<protein>
    <submittedName>
        <fullName evidence="1">Uncharacterized protein</fullName>
    </submittedName>
</protein>